<evidence type="ECO:0000256" key="1">
    <source>
        <dbReference type="SAM" id="Phobius"/>
    </source>
</evidence>
<reference evidence="2 3" key="1">
    <citation type="submission" date="2018-09" db="EMBL/GenBank/DDBJ databases">
        <title>Genomic Encyclopedia of Archaeal and Bacterial Type Strains, Phase II (KMG-II): from individual species to whole genera.</title>
        <authorList>
            <person name="Goeker M."/>
        </authorList>
    </citation>
    <scope>NUCLEOTIDE SEQUENCE [LARGE SCALE GENOMIC DNA]</scope>
    <source>
        <strain evidence="2 3">DSM 27148</strain>
    </source>
</reference>
<proteinExistence type="predicted"/>
<protein>
    <submittedName>
        <fullName evidence="2">Inner membrane protein</fullName>
    </submittedName>
</protein>
<sequence length="440" mass="49744">MKTQQMIEEKVKSQSFRMSVKLITIGAIILILLIPKIMIMELIRDRKFTSVSAQNEVAESWSNAQVIRGPILTIPYVEKILNKDGELVKEETHNYHFLPKSLTVNGELFPKELNRSIYRSIVYESKLALDGKFEKPNLEAEHIAPENILWDQARLSLAIGDLRGIASEVELQWNSQAIPFSPGMNNKLLGSNGISLHLSAQMLQDSIAGFHIDLNLKGSNSMSFAPVGETTTVNLKSSWNDPGFNGLFLPADRNITPDGFTADWKVLNYNRDFPQSWVDGAYDLKTSDFGVTLVDMADNYQKNERSAKYGIMIILMVFISFFLNEIITKQRVHPFQYIMVGFAVLIFYLLLLSFSEHLGFNLSYLISSALVILMVLIYSRSFLASWLNSIGLTSILSVAFLFIFILLQLESFALLVGSIGLFVILGMTMYVTRKINWYES</sequence>
<dbReference type="GO" id="GO:0005886">
    <property type="term" value="C:plasma membrane"/>
    <property type="evidence" value="ECO:0007669"/>
    <property type="project" value="TreeGrafter"/>
</dbReference>
<gene>
    <name evidence="2" type="ORF">BC643_3668</name>
</gene>
<keyword evidence="1" id="KW-1133">Transmembrane helix</keyword>
<dbReference type="PANTHER" id="PTHR30092:SF0">
    <property type="entry name" value="INNER MEMBRANE PROTEIN CRED"/>
    <property type="match status" value="1"/>
</dbReference>
<feature type="transmembrane region" description="Helical" evidence="1">
    <location>
        <begin position="306"/>
        <end position="323"/>
    </location>
</feature>
<dbReference type="Proteomes" id="UP000283387">
    <property type="component" value="Unassembled WGS sequence"/>
</dbReference>
<accession>A0A419VZ72</accession>
<dbReference type="InterPro" id="IPR010364">
    <property type="entry name" value="Uncharacterised_IM_CreD"/>
</dbReference>
<keyword evidence="1" id="KW-0472">Membrane</keyword>
<dbReference type="EMBL" id="RAPN01000002">
    <property type="protein sequence ID" value="RKD88516.1"/>
    <property type="molecule type" value="Genomic_DNA"/>
</dbReference>
<dbReference type="Pfam" id="PF06123">
    <property type="entry name" value="CreD"/>
    <property type="match status" value="1"/>
</dbReference>
<feature type="transmembrane region" description="Helical" evidence="1">
    <location>
        <begin position="412"/>
        <end position="431"/>
    </location>
</feature>
<dbReference type="RefSeq" id="WP_120274670.1">
    <property type="nucleotide sequence ID" value="NZ_RAPN01000002.1"/>
</dbReference>
<feature type="transmembrane region" description="Helical" evidence="1">
    <location>
        <begin position="360"/>
        <end position="379"/>
    </location>
</feature>
<evidence type="ECO:0000313" key="2">
    <source>
        <dbReference type="EMBL" id="RKD88516.1"/>
    </source>
</evidence>
<keyword evidence="1" id="KW-0812">Transmembrane</keyword>
<name>A0A419VZ72_9BACT</name>
<feature type="transmembrane region" description="Helical" evidence="1">
    <location>
        <begin position="386"/>
        <end position="406"/>
    </location>
</feature>
<dbReference type="PANTHER" id="PTHR30092">
    <property type="entry name" value="INNER MEMBRANE PROTEIN CRED"/>
    <property type="match status" value="1"/>
</dbReference>
<dbReference type="NCBIfam" id="NF008712">
    <property type="entry name" value="PRK11715.1-1"/>
    <property type="match status" value="1"/>
</dbReference>
<comment type="caution">
    <text evidence="2">The sequence shown here is derived from an EMBL/GenBank/DDBJ whole genome shotgun (WGS) entry which is preliminary data.</text>
</comment>
<dbReference type="PIRSF" id="PIRSF004548">
    <property type="entry name" value="CreD"/>
    <property type="match status" value="1"/>
</dbReference>
<feature type="transmembrane region" description="Helical" evidence="1">
    <location>
        <begin position="20"/>
        <end position="39"/>
    </location>
</feature>
<dbReference type="OrthoDB" id="9791851at2"/>
<dbReference type="AlphaFoldDB" id="A0A419VZ72"/>
<feature type="transmembrane region" description="Helical" evidence="1">
    <location>
        <begin position="335"/>
        <end position="354"/>
    </location>
</feature>
<keyword evidence="3" id="KW-1185">Reference proteome</keyword>
<organism evidence="2 3">
    <name type="scientific">Mangrovibacterium diazotrophicum</name>
    <dbReference type="NCBI Taxonomy" id="1261403"/>
    <lineage>
        <taxon>Bacteria</taxon>
        <taxon>Pseudomonadati</taxon>
        <taxon>Bacteroidota</taxon>
        <taxon>Bacteroidia</taxon>
        <taxon>Marinilabiliales</taxon>
        <taxon>Prolixibacteraceae</taxon>
        <taxon>Mangrovibacterium</taxon>
    </lineage>
</organism>
<evidence type="ECO:0000313" key="3">
    <source>
        <dbReference type="Proteomes" id="UP000283387"/>
    </source>
</evidence>